<dbReference type="InterPro" id="IPR051122">
    <property type="entry name" value="SDR_DHRS6-like"/>
</dbReference>
<dbReference type="InterPro" id="IPR002347">
    <property type="entry name" value="SDR_fam"/>
</dbReference>
<gene>
    <name evidence="3" type="ORF">ACFPQB_04265</name>
</gene>
<proteinExistence type="inferred from homology"/>
<dbReference type="Pfam" id="PF13561">
    <property type="entry name" value="adh_short_C2"/>
    <property type="match status" value="1"/>
</dbReference>
<name>A0ABW0ZG92_9ACTN</name>
<comment type="caution">
    <text evidence="3">The sequence shown here is derived from an EMBL/GenBank/DDBJ whole genome shotgun (WGS) entry which is preliminary data.</text>
</comment>
<comment type="similarity">
    <text evidence="1">Belongs to the short-chain dehydrogenases/reductases (SDR) family.</text>
</comment>
<evidence type="ECO:0000256" key="1">
    <source>
        <dbReference type="ARBA" id="ARBA00006484"/>
    </source>
</evidence>
<dbReference type="PANTHER" id="PTHR43477">
    <property type="entry name" value="DIHYDROANTICAPSIN 7-DEHYDROGENASE"/>
    <property type="match status" value="1"/>
</dbReference>
<dbReference type="SUPFAM" id="SSF51735">
    <property type="entry name" value="NAD(P)-binding Rossmann-fold domains"/>
    <property type="match status" value="1"/>
</dbReference>
<evidence type="ECO:0000313" key="3">
    <source>
        <dbReference type="EMBL" id="MFC5728118.1"/>
    </source>
</evidence>
<dbReference type="CDD" id="cd05233">
    <property type="entry name" value="SDR_c"/>
    <property type="match status" value="1"/>
</dbReference>
<organism evidence="3 4">
    <name type="scientific">Nocardioides vastitatis</name>
    <dbReference type="NCBI Taxonomy" id="2568655"/>
    <lineage>
        <taxon>Bacteria</taxon>
        <taxon>Bacillati</taxon>
        <taxon>Actinomycetota</taxon>
        <taxon>Actinomycetes</taxon>
        <taxon>Propionibacteriales</taxon>
        <taxon>Nocardioidaceae</taxon>
        <taxon>Nocardioides</taxon>
    </lineage>
</organism>
<dbReference type="PRINTS" id="PR01397">
    <property type="entry name" value="DHBDHDRGNASE"/>
</dbReference>
<sequence>MNAFEHTAWSHGPVDLSGRTVLVLGATGGVGEGVTRTLLEAGATVLATSRSAERLADLADRLPGFVPVVLDALDSELDAVVQRLRAQHGPLDGAIVSVASWGGQGRKPLLSLTDTEWAALTAANQTAVFRAYRALVPVLKRDGLLLQLNGMSADIPFPGSAGVALTAAATKSMTRTLAAELALSGPRVYEVVLGVIRTRARQLAGIDDPGWIPAEAVGVHIAELLAGTSPLTSAVLQYFVNVDAGPQPTSPTS</sequence>
<dbReference type="GO" id="GO:0016491">
    <property type="term" value="F:oxidoreductase activity"/>
    <property type="evidence" value="ECO:0007669"/>
    <property type="project" value="UniProtKB-KW"/>
</dbReference>
<evidence type="ECO:0000313" key="4">
    <source>
        <dbReference type="Proteomes" id="UP001596072"/>
    </source>
</evidence>
<keyword evidence="4" id="KW-1185">Reference proteome</keyword>
<dbReference type="InterPro" id="IPR003560">
    <property type="entry name" value="DHB_DH"/>
</dbReference>
<dbReference type="InterPro" id="IPR036291">
    <property type="entry name" value="NAD(P)-bd_dom_sf"/>
</dbReference>
<accession>A0ABW0ZG92</accession>
<dbReference type="Gene3D" id="3.40.50.720">
    <property type="entry name" value="NAD(P)-binding Rossmann-like Domain"/>
    <property type="match status" value="1"/>
</dbReference>
<dbReference type="EC" id="1.-.-.-" evidence="3"/>
<reference evidence="4" key="1">
    <citation type="journal article" date="2019" name="Int. J. Syst. Evol. Microbiol.">
        <title>The Global Catalogue of Microorganisms (GCM) 10K type strain sequencing project: providing services to taxonomists for standard genome sequencing and annotation.</title>
        <authorList>
            <consortium name="The Broad Institute Genomics Platform"/>
            <consortium name="The Broad Institute Genome Sequencing Center for Infectious Disease"/>
            <person name="Wu L."/>
            <person name="Ma J."/>
        </authorList>
    </citation>
    <scope>NUCLEOTIDE SEQUENCE [LARGE SCALE GENOMIC DNA]</scope>
    <source>
        <strain evidence="4">YIM 94188</strain>
    </source>
</reference>
<dbReference type="EMBL" id="JBHSNS010000001">
    <property type="protein sequence ID" value="MFC5728118.1"/>
    <property type="molecule type" value="Genomic_DNA"/>
</dbReference>
<protein>
    <submittedName>
        <fullName evidence="3">SDR family oxidoreductase</fullName>
        <ecNumber evidence="3">1.-.-.-</ecNumber>
    </submittedName>
</protein>
<keyword evidence="2 3" id="KW-0560">Oxidoreductase</keyword>
<dbReference type="Proteomes" id="UP001596072">
    <property type="component" value="Unassembled WGS sequence"/>
</dbReference>
<evidence type="ECO:0000256" key="2">
    <source>
        <dbReference type="ARBA" id="ARBA00023002"/>
    </source>
</evidence>
<dbReference type="RefSeq" id="WP_168798160.1">
    <property type="nucleotide sequence ID" value="NZ_JBHSNS010000001.1"/>
</dbReference>
<dbReference type="PANTHER" id="PTHR43477:SF1">
    <property type="entry name" value="DIHYDROANTICAPSIN 7-DEHYDROGENASE"/>
    <property type="match status" value="1"/>
</dbReference>